<name>A0A7T6AQ53_9BACT</name>
<dbReference type="AlphaFoldDB" id="A0A7T6AQ53"/>
<dbReference type="KEGG" id="dog:HP555_04175"/>
<dbReference type="EMBL" id="CP054140">
    <property type="protein sequence ID" value="QQG65120.1"/>
    <property type="molecule type" value="Genomic_DNA"/>
</dbReference>
<feature type="compositionally biased region" description="Basic residues" evidence="1">
    <location>
        <begin position="74"/>
        <end position="85"/>
    </location>
</feature>
<organism evidence="3 4">
    <name type="scientific">Desulfobulbus oligotrophicus</name>
    <dbReference type="NCBI Taxonomy" id="1909699"/>
    <lineage>
        <taxon>Bacteria</taxon>
        <taxon>Pseudomonadati</taxon>
        <taxon>Thermodesulfobacteriota</taxon>
        <taxon>Desulfobulbia</taxon>
        <taxon>Desulfobulbales</taxon>
        <taxon>Desulfobulbaceae</taxon>
        <taxon>Desulfobulbus</taxon>
    </lineage>
</organism>
<evidence type="ECO:0000256" key="2">
    <source>
        <dbReference type="SAM" id="Phobius"/>
    </source>
</evidence>
<sequence length="193" mass="21335">MTAQIFMLRKTLFSLVPFIFFSFIVSTPIMVTIGAETGYAAGRGKSRNTVEVFFDDLGRSIRQTTRQLTGSSRPKTRSTTRKHRKEPAVSINRSTLAPTEVYKGEQVTLTLRYVVHGAPAAGLKVRERSALSKDGKELTVLKDETTLKTNGTWENTLSFAVPTSAKSGNYSVTLQLSSQGKSTRARRSFTVLH</sequence>
<dbReference type="RefSeq" id="WP_199263937.1">
    <property type="nucleotide sequence ID" value="NZ_CP054140.1"/>
</dbReference>
<proteinExistence type="predicted"/>
<keyword evidence="2" id="KW-1133">Transmembrane helix</keyword>
<dbReference type="Proteomes" id="UP000596092">
    <property type="component" value="Chromosome"/>
</dbReference>
<keyword evidence="2" id="KW-0472">Membrane</keyword>
<evidence type="ECO:0000256" key="1">
    <source>
        <dbReference type="SAM" id="MobiDB-lite"/>
    </source>
</evidence>
<evidence type="ECO:0000313" key="4">
    <source>
        <dbReference type="Proteomes" id="UP000596092"/>
    </source>
</evidence>
<evidence type="ECO:0000313" key="3">
    <source>
        <dbReference type="EMBL" id="QQG65120.1"/>
    </source>
</evidence>
<accession>A0A7T6AQ53</accession>
<gene>
    <name evidence="3" type="ORF">HP555_04175</name>
</gene>
<protein>
    <submittedName>
        <fullName evidence="3">Uncharacterized protein</fullName>
    </submittedName>
</protein>
<feature type="region of interest" description="Disordered" evidence="1">
    <location>
        <begin position="64"/>
        <end position="88"/>
    </location>
</feature>
<reference evidence="3 4" key="1">
    <citation type="submission" date="2020-05" db="EMBL/GenBank/DDBJ databases">
        <title>Complete genome of Desulfobulbus oligotrophicus.</title>
        <authorList>
            <person name="Podar M."/>
        </authorList>
    </citation>
    <scope>NUCLEOTIDE SEQUENCE [LARGE SCALE GENOMIC DNA]</scope>
    <source>
        <strain evidence="3 4">Prop6</strain>
    </source>
</reference>
<keyword evidence="2" id="KW-0812">Transmembrane</keyword>
<keyword evidence="4" id="KW-1185">Reference proteome</keyword>
<feature type="transmembrane region" description="Helical" evidence="2">
    <location>
        <begin position="12"/>
        <end position="35"/>
    </location>
</feature>
<feature type="compositionally biased region" description="Polar residues" evidence="1">
    <location>
        <begin position="64"/>
        <end position="73"/>
    </location>
</feature>